<protein>
    <recommendedName>
        <fullName evidence="1">Ferrous iron transporter FeoA-like domain-containing protein</fullName>
    </recommendedName>
</protein>
<sequence>MYINMRMVALNKLKIGVKARISHVGKNAHLLAERGIYVGLEFEIFQRNGDSCILRVAGGKITIRTDLRGIKCQQE</sequence>
<comment type="caution">
    <text evidence="2">The sequence shown here is derived from an EMBL/GenBank/DDBJ whole genome shotgun (WGS) entry which is preliminary data.</text>
</comment>
<dbReference type="EMBL" id="LAZR01052508">
    <property type="protein sequence ID" value="KKK82789.1"/>
    <property type="molecule type" value="Genomic_DNA"/>
</dbReference>
<organism evidence="2">
    <name type="scientific">marine sediment metagenome</name>
    <dbReference type="NCBI Taxonomy" id="412755"/>
    <lineage>
        <taxon>unclassified sequences</taxon>
        <taxon>metagenomes</taxon>
        <taxon>ecological metagenomes</taxon>
    </lineage>
</organism>
<gene>
    <name evidence="2" type="ORF">LCGC14_2799890</name>
</gene>
<proteinExistence type="predicted"/>
<evidence type="ECO:0000259" key="1">
    <source>
        <dbReference type="Pfam" id="PF04023"/>
    </source>
</evidence>
<dbReference type="Pfam" id="PF04023">
    <property type="entry name" value="FeoA"/>
    <property type="match status" value="1"/>
</dbReference>
<dbReference type="InterPro" id="IPR007167">
    <property type="entry name" value="Fe-transptr_FeoA-like"/>
</dbReference>
<accession>A0A0F9AWI4</accession>
<name>A0A0F9AWI4_9ZZZZ</name>
<feature type="domain" description="Ferrous iron transporter FeoA-like" evidence="1">
    <location>
        <begin position="9"/>
        <end position="66"/>
    </location>
</feature>
<dbReference type="GO" id="GO:0046914">
    <property type="term" value="F:transition metal ion binding"/>
    <property type="evidence" value="ECO:0007669"/>
    <property type="project" value="InterPro"/>
</dbReference>
<reference evidence="2" key="1">
    <citation type="journal article" date="2015" name="Nature">
        <title>Complex archaea that bridge the gap between prokaryotes and eukaryotes.</title>
        <authorList>
            <person name="Spang A."/>
            <person name="Saw J.H."/>
            <person name="Jorgensen S.L."/>
            <person name="Zaremba-Niedzwiedzka K."/>
            <person name="Martijn J."/>
            <person name="Lind A.E."/>
            <person name="van Eijk R."/>
            <person name="Schleper C."/>
            <person name="Guy L."/>
            <person name="Ettema T.J."/>
        </authorList>
    </citation>
    <scope>NUCLEOTIDE SEQUENCE</scope>
</reference>
<dbReference type="AlphaFoldDB" id="A0A0F9AWI4"/>
<evidence type="ECO:0000313" key="2">
    <source>
        <dbReference type="EMBL" id="KKK82789.1"/>
    </source>
</evidence>